<dbReference type="Proteomes" id="UP001164374">
    <property type="component" value="Unassembled WGS sequence"/>
</dbReference>
<evidence type="ECO:0000313" key="3">
    <source>
        <dbReference type="EMBL" id="MCT7315256.1"/>
    </source>
</evidence>
<reference evidence="3" key="1">
    <citation type="journal article" date="2023" name="Front. Microbiol.">
        <title>Ralstonia chuxiongensis sp. nov., Ralstonia mojiangensis sp. nov., and Ralstonia soli sp. nov., isolated from tobacco fields, are three novel species in the family Burkholderiaceae.</title>
        <authorList>
            <person name="Lu C.H."/>
            <person name="Zhang Y.Y."/>
            <person name="Jiang N."/>
            <person name="Chen W."/>
            <person name="Shao X."/>
            <person name="Zhao Z.M."/>
            <person name="Lu W.L."/>
            <person name="Hu X."/>
            <person name="Xi Y.X."/>
            <person name="Zou S.Y."/>
            <person name="Wei Q.J."/>
            <person name="Lin Z.L."/>
            <person name="Gong L."/>
            <person name="Gai X.T."/>
            <person name="Zhang L.Q."/>
            <person name="Li J.Y."/>
            <person name="Jin Y."/>
            <person name="Xia Z.Y."/>
        </authorList>
    </citation>
    <scope>NUCLEOTIDE SEQUENCE</scope>
    <source>
        <strain evidence="3">22TCCZM01-4</strain>
    </source>
</reference>
<gene>
    <name evidence="3" type="ORF">N5I87_04510</name>
</gene>
<dbReference type="AlphaFoldDB" id="A0AAE3I0F2"/>
<dbReference type="Pfam" id="PF01337">
    <property type="entry name" value="Barstar"/>
    <property type="match status" value="1"/>
</dbReference>
<evidence type="ECO:0000313" key="4">
    <source>
        <dbReference type="Proteomes" id="UP001164374"/>
    </source>
</evidence>
<proteinExistence type="inferred from homology"/>
<accession>A0AAE3I0F2</accession>
<sequence length="130" mass="15182">MSVPNVFTFVPNVRRFTPTDAFVARVGGEIRTPRQLFELLYQNLQLPGYFGFNWNALFDCLRDFHWVSEKKVVIVHDDLPELEPAEIRIYLDVLHDAVIDWKPDEAHSLQVVFDERVRAHIESVMTKIAD</sequence>
<dbReference type="EMBL" id="JAOCQJ010000001">
    <property type="protein sequence ID" value="MCT7315256.1"/>
    <property type="molecule type" value="Genomic_DNA"/>
</dbReference>
<dbReference type="InterPro" id="IPR000468">
    <property type="entry name" value="Barstar"/>
</dbReference>
<dbReference type="SUPFAM" id="SSF52038">
    <property type="entry name" value="Barstar-related"/>
    <property type="match status" value="1"/>
</dbReference>
<dbReference type="RefSeq" id="WP_260798598.1">
    <property type="nucleotide sequence ID" value="NZ_JAOCQJ010000001.1"/>
</dbReference>
<feature type="domain" description="Barstar (barnase inhibitor)" evidence="2">
    <location>
        <begin position="27"/>
        <end position="112"/>
    </location>
</feature>
<evidence type="ECO:0000256" key="1">
    <source>
        <dbReference type="ARBA" id="ARBA00006845"/>
    </source>
</evidence>
<organism evidence="3 4">
    <name type="scientific">Ralstonia mojiangensis</name>
    <dbReference type="NCBI Taxonomy" id="2953895"/>
    <lineage>
        <taxon>Bacteria</taxon>
        <taxon>Pseudomonadati</taxon>
        <taxon>Pseudomonadota</taxon>
        <taxon>Betaproteobacteria</taxon>
        <taxon>Burkholderiales</taxon>
        <taxon>Burkholderiaceae</taxon>
        <taxon>Ralstonia</taxon>
    </lineage>
</organism>
<evidence type="ECO:0000259" key="2">
    <source>
        <dbReference type="Pfam" id="PF01337"/>
    </source>
</evidence>
<protein>
    <submittedName>
        <fullName evidence="3">Barstar family protein</fullName>
    </submittedName>
</protein>
<dbReference type="Gene3D" id="3.30.370.10">
    <property type="entry name" value="Barstar-like"/>
    <property type="match status" value="1"/>
</dbReference>
<name>A0AAE3I0F2_9RALS</name>
<comment type="caution">
    <text evidence="3">The sequence shown here is derived from an EMBL/GenBank/DDBJ whole genome shotgun (WGS) entry which is preliminary data.</text>
</comment>
<reference evidence="3" key="2">
    <citation type="submission" date="2023-02" db="EMBL/GenBank/DDBJ databases">
        <authorList>
            <person name="Lu C.-H."/>
        </authorList>
    </citation>
    <scope>NUCLEOTIDE SEQUENCE</scope>
    <source>
        <strain evidence="3">22TCCZM01-4</strain>
    </source>
</reference>
<comment type="similarity">
    <text evidence="1">Belongs to the barstar family.</text>
</comment>
<dbReference type="InterPro" id="IPR035905">
    <property type="entry name" value="Barstar-like_sf"/>
</dbReference>